<organism evidence="1 2">
    <name type="scientific">Bradyrhizobium diversitatis</name>
    <dbReference type="NCBI Taxonomy" id="2755406"/>
    <lineage>
        <taxon>Bacteria</taxon>
        <taxon>Pseudomonadati</taxon>
        <taxon>Pseudomonadota</taxon>
        <taxon>Alphaproteobacteria</taxon>
        <taxon>Hyphomicrobiales</taxon>
        <taxon>Nitrobacteraceae</taxon>
        <taxon>Bradyrhizobium</taxon>
    </lineage>
</organism>
<dbReference type="Proteomes" id="UP001194539">
    <property type="component" value="Unassembled WGS sequence"/>
</dbReference>
<dbReference type="EMBL" id="JACEGD010000019">
    <property type="protein sequence ID" value="MBH5388814.1"/>
    <property type="molecule type" value="Genomic_DNA"/>
</dbReference>
<sequence length="85" mass="9289">MTLRRIADAAQPFADITHCKRAASFPFPTVAWIQSAYAAHTFSSQIDKILESAFLTPSCSGIAVNVLLQQSESVPAQGTRFARYL</sequence>
<protein>
    <submittedName>
        <fullName evidence="1">Uncharacterized protein</fullName>
    </submittedName>
</protein>
<evidence type="ECO:0000313" key="2">
    <source>
        <dbReference type="Proteomes" id="UP001194539"/>
    </source>
</evidence>
<proteinExistence type="predicted"/>
<gene>
    <name evidence="1" type="ORF">H1B27_21335</name>
</gene>
<dbReference type="RefSeq" id="WP_197967415.1">
    <property type="nucleotide sequence ID" value="NZ_JACEGD010000019.1"/>
</dbReference>
<accession>A0ABS0P6D4</accession>
<evidence type="ECO:0000313" key="1">
    <source>
        <dbReference type="EMBL" id="MBH5388814.1"/>
    </source>
</evidence>
<comment type="caution">
    <text evidence="1">The sequence shown here is derived from an EMBL/GenBank/DDBJ whole genome shotgun (WGS) entry which is preliminary data.</text>
</comment>
<name>A0ABS0P6D4_9BRAD</name>
<keyword evidence="2" id="KW-1185">Reference proteome</keyword>
<reference evidence="1 2" key="1">
    <citation type="submission" date="2020-07" db="EMBL/GenBank/DDBJ databases">
        <title>Bradyrhizobium diversity isolated from nodules of indigenous legumes of Western Australia.</title>
        <authorList>
            <person name="Klepa M.S."/>
        </authorList>
    </citation>
    <scope>NUCLEOTIDE SEQUENCE [LARGE SCALE GENOMIC DNA]</scope>
    <source>
        <strain evidence="1 2">CNPSo 4019</strain>
    </source>
</reference>